<gene>
    <name evidence="2" type="ORF">N1027_06095</name>
</gene>
<feature type="region of interest" description="Disordered" evidence="1">
    <location>
        <begin position="1"/>
        <end position="31"/>
    </location>
</feature>
<evidence type="ECO:0000256" key="1">
    <source>
        <dbReference type="SAM" id="MobiDB-lite"/>
    </source>
</evidence>
<sequence>MTPDEKRSDLPRYERVSVRRPMAARGDTDRAAKDSELLASAVLEELQVINGFMEFDIPEAAIGTLASAVTSRVESAFEVRWSPSWVARGRPHTWKEFDKWHARCNDCLAEAPASSSEDDAVSWFDAHYSSVHSNPESHGA</sequence>
<reference evidence="2" key="1">
    <citation type="submission" date="2022-08" db="EMBL/GenBank/DDBJ databases">
        <authorList>
            <person name="Deng Y."/>
            <person name="Han X.-F."/>
            <person name="Zhang Y.-Q."/>
        </authorList>
    </citation>
    <scope>NUCLEOTIDE SEQUENCE</scope>
    <source>
        <strain evidence="2">CPCC 205763</strain>
    </source>
</reference>
<feature type="compositionally biased region" description="Basic and acidic residues" evidence="1">
    <location>
        <begin position="1"/>
        <end position="17"/>
    </location>
</feature>
<evidence type="ECO:0000313" key="2">
    <source>
        <dbReference type="EMBL" id="MCS5717704.1"/>
    </source>
</evidence>
<proteinExistence type="predicted"/>
<name>A0ABT2GNA3_9MICO</name>
<organism evidence="2 3">
    <name type="scientific">Herbiconiux aconitum</name>
    <dbReference type="NCBI Taxonomy" id="2970913"/>
    <lineage>
        <taxon>Bacteria</taxon>
        <taxon>Bacillati</taxon>
        <taxon>Actinomycetota</taxon>
        <taxon>Actinomycetes</taxon>
        <taxon>Micrococcales</taxon>
        <taxon>Microbacteriaceae</taxon>
        <taxon>Herbiconiux</taxon>
    </lineage>
</organism>
<dbReference type="Proteomes" id="UP001165584">
    <property type="component" value="Unassembled WGS sequence"/>
</dbReference>
<accession>A0ABT2GNA3</accession>
<comment type="caution">
    <text evidence="2">The sequence shown here is derived from an EMBL/GenBank/DDBJ whole genome shotgun (WGS) entry which is preliminary data.</text>
</comment>
<dbReference type="EMBL" id="JANLCM010000001">
    <property type="protein sequence ID" value="MCS5717704.1"/>
    <property type="molecule type" value="Genomic_DNA"/>
</dbReference>
<protein>
    <submittedName>
        <fullName evidence="2">Uncharacterized protein</fullName>
    </submittedName>
</protein>
<keyword evidence="3" id="KW-1185">Reference proteome</keyword>
<dbReference type="RefSeq" id="WP_259506168.1">
    <property type="nucleotide sequence ID" value="NZ_JANLCM010000001.1"/>
</dbReference>
<evidence type="ECO:0000313" key="3">
    <source>
        <dbReference type="Proteomes" id="UP001165584"/>
    </source>
</evidence>